<organism evidence="2 3">
    <name type="scientific">Blastomonas marina</name>
    <dbReference type="NCBI Taxonomy" id="1867408"/>
    <lineage>
        <taxon>Bacteria</taxon>
        <taxon>Pseudomonadati</taxon>
        <taxon>Pseudomonadota</taxon>
        <taxon>Alphaproteobacteria</taxon>
        <taxon>Sphingomonadales</taxon>
        <taxon>Sphingomonadaceae</taxon>
        <taxon>Blastomonas</taxon>
    </lineage>
</organism>
<evidence type="ECO:0000313" key="2">
    <source>
        <dbReference type="EMBL" id="GFZ98967.1"/>
    </source>
</evidence>
<evidence type="ECO:0000313" key="3">
    <source>
        <dbReference type="Proteomes" id="UP000603317"/>
    </source>
</evidence>
<reference evidence="3" key="1">
    <citation type="journal article" date="2019" name="Int. J. Syst. Evol. Microbiol.">
        <title>The Global Catalogue of Microorganisms (GCM) 10K type strain sequencing project: providing services to taxonomists for standard genome sequencing and annotation.</title>
        <authorList>
            <consortium name="The Broad Institute Genomics Platform"/>
            <consortium name="The Broad Institute Genome Sequencing Center for Infectious Disease"/>
            <person name="Wu L."/>
            <person name="Ma J."/>
        </authorList>
    </citation>
    <scope>NUCLEOTIDE SEQUENCE [LARGE SCALE GENOMIC DNA]</scope>
    <source>
        <strain evidence="3">CGMCC 1.15297</strain>
    </source>
</reference>
<keyword evidence="1" id="KW-0862">Zinc</keyword>
<dbReference type="InterPro" id="IPR026263">
    <property type="entry name" value="Alkaline_phosphatase_prok"/>
</dbReference>
<comment type="cofactor">
    <cofactor evidence="1">
        <name>Zn(2+)</name>
        <dbReference type="ChEBI" id="CHEBI:29105"/>
    </cofactor>
    <text evidence="1">Binds 2 Zn(2+) ions.</text>
</comment>
<dbReference type="Pfam" id="PF01663">
    <property type="entry name" value="Phosphodiest"/>
    <property type="match status" value="1"/>
</dbReference>
<dbReference type="EC" id="3.1.3.1" evidence="1"/>
<dbReference type="Gene3D" id="3.30.1360.150">
    <property type="match status" value="1"/>
</dbReference>
<protein>
    <recommendedName>
        <fullName evidence="1">Alkaline phosphatase</fullName>
        <ecNumber evidence="1">3.1.3.1</ecNumber>
    </recommendedName>
</protein>
<comment type="function">
    <text evidence="1">Alkaline phosphatase with broad substrate specificity.</text>
</comment>
<proteinExistence type="predicted"/>
<evidence type="ECO:0000256" key="1">
    <source>
        <dbReference type="PIRNR" id="PIRNR031924"/>
    </source>
</evidence>
<dbReference type="PIRSF" id="PIRSF031924">
    <property type="entry name" value="Pi-irrepressible_AP"/>
    <property type="match status" value="1"/>
</dbReference>
<keyword evidence="1" id="KW-0479">Metal-binding</keyword>
<comment type="caution">
    <text evidence="2">The sequence shown here is derived from an EMBL/GenBank/DDBJ whole genome shotgun (WGS) entry which is preliminary data.</text>
</comment>
<sequence length="516" mass="55605">MVAVDQLSSDLFAQFRDDFTGGLARLAQGAVFPSAYQGQAATETCPGHSTLLTGVRPARNGIVGNNWVEASSPREDKAVYCAEDTTDPASTRRKPVVSARHLLVPTLGEWLKQADEDSRNVAVSLKDRAAMMLGGTATDAAWWWDGEAFVTHAGRPAVRDIDTINAAIARTIATGDNPVLDRSTPGFCARFDRSFTAGPVEFGANPLAVRPGNEGDWRRSPRSDRATLAVALDQLDANRLGQRDATDVLAVSLSATDYVGHAYGTNGLEMCLQLAALDDMLGDFFGELDDRGIDYVVAFSADHGGQDAPERLVEMADPGAARFDPSLISDDLELEVRSRAGITFDRRLVYNYASEFVLDPGLSTADRPRTIEALKAILLEHPQIEAVFSEADMLATPAPDGNPQDWTVRQRARASWRKGRSGDVTILLKRGVSAVSIPGEGYIATHGSPWDYDRRVPLAFWRKGMDGFEQPVPVETVDIAPTLAALIGLDVPEGSFDGRCLDLDPGEGNTCGAVSE</sequence>
<accession>A0ABQ1F551</accession>
<gene>
    <name evidence="2" type="ORF">GCM10010923_04020</name>
</gene>
<keyword evidence="3" id="KW-1185">Reference proteome</keyword>
<dbReference type="InterPro" id="IPR002591">
    <property type="entry name" value="Phosphodiest/P_Trfase"/>
</dbReference>
<dbReference type="EMBL" id="BMID01000001">
    <property type="protein sequence ID" value="GFZ98967.1"/>
    <property type="molecule type" value="Genomic_DNA"/>
</dbReference>
<dbReference type="Proteomes" id="UP000603317">
    <property type="component" value="Unassembled WGS sequence"/>
</dbReference>
<dbReference type="InterPro" id="IPR017850">
    <property type="entry name" value="Alkaline_phosphatase_core_sf"/>
</dbReference>
<comment type="catalytic activity">
    <reaction evidence="1">
        <text>a phosphate monoester + H2O = an alcohol + phosphate</text>
        <dbReference type="Rhea" id="RHEA:15017"/>
        <dbReference type="ChEBI" id="CHEBI:15377"/>
        <dbReference type="ChEBI" id="CHEBI:30879"/>
        <dbReference type="ChEBI" id="CHEBI:43474"/>
        <dbReference type="ChEBI" id="CHEBI:67140"/>
        <dbReference type="EC" id="3.1.3.1"/>
    </reaction>
</comment>
<name>A0ABQ1F551_9SPHN</name>
<dbReference type="SUPFAM" id="SSF53649">
    <property type="entry name" value="Alkaline phosphatase-like"/>
    <property type="match status" value="1"/>
</dbReference>
<dbReference type="Gene3D" id="3.40.720.10">
    <property type="entry name" value="Alkaline Phosphatase, subunit A"/>
    <property type="match status" value="2"/>
</dbReference>
<dbReference type="CDD" id="cd16016">
    <property type="entry name" value="AP-SPAP"/>
    <property type="match status" value="1"/>
</dbReference>